<dbReference type="InterPro" id="IPR028994">
    <property type="entry name" value="Integrin_alpha_N"/>
</dbReference>
<feature type="transmembrane region" description="Helical" evidence="2">
    <location>
        <begin position="692"/>
        <end position="714"/>
    </location>
</feature>
<dbReference type="EMBL" id="GL378398">
    <property type="protein sequence ID" value="EFJ41247.1"/>
    <property type="molecule type" value="Genomic_DNA"/>
</dbReference>
<evidence type="ECO:0000256" key="1">
    <source>
        <dbReference type="SAM" id="MobiDB-lite"/>
    </source>
</evidence>
<dbReference type="InParanoid" id="D8UG90"/>
<reference evidence="3 4" key="1">
    <citation type="journal article" date="2010" name="Science">
        <title>Genomic analysis of organismal complexity in the multicellular green alga Volvox carteri.</title>
        <authorList>
            <person name="Prochnik S.E."/>
            <person name="Umen J."/>
            <person name="Nedelcu A.M."/>
            <person name="Hallmann A."/>
            <person name="Miller S.M."/>
            <person name="Nishii I."/>
            <person name="Ferris P."/>
            <person name="Kuo A."/>
            <person name="Mitros T."/>
            <person name="Fritz-Laylin L.K."/>
            <person name="Hellsten U."/>
            <person name="Chapman J."/>
            <person name="Simakov O."/>
            <person name="Rensing S.A."/>
            <person name="Terry A."/>
            <person name="Pangilinan J."/>
            <person name="Kapitonov V."/>
            <person name="Jurka J."/>
            <person name="Salamov A."/>
            <person name="Shapiro H."/>
            <person name="Schmutz J."/>
            <person name="Grimwood J."/>
            <person name="Lindquist E."/>
            <person name="Lucas S."/>
            <person name="Grigoriev I.V."/>
            <person name="Schmitt R."/>
            <person name="Kirk D."/>
            <person name="Rokhsar D.S."/>
        </authorList>
    </citation>
    <scope>NUCLEOTIDE SEQUENCE [LARGE SCALE GENOMIC DNA]</scope>
    <source>
        <strain evidence="4">f. Nagariensis / Eve</strain>
    </source>
</reference>
<dbReference type="PANTHER" id="PTHR34284:SF1">
    <property type="entry name" value="FG-GAP REPEAT-CONTAINING PROTEIN"/>
    <property type="match status" value="1"/>
</dbReference>
<proteinExistence type="predicted"/>
<accession>D8UG90</accession>
<evidence type="ECO:0000256" key="2">
    <source>
        <dbReference type="SAM" id="Phobius"/>
    </source>
</evidence>
<feature type="region of interest" description="Disordered" evidence="1">
    <location>
        <begin position="729"/>
        <end position="748"/>
    </location>
</feature>
<protein>
    <submittedName>
        <fullName evidence="3">Uncharacterized protein</fullName>
    </submittedName>
</protein>
<feature type="compositionally biased region" description="Low complexity" evidence="1">
    <location>
        <begin position="338"/>
        <end position="347"/>
    </location>
</feature>
<keyword evidence="2" id="KW-0472">Membrane</keyword>
<dbReference type="RefSeq" id="XP_002957698.1">
    <property type="nucleotide sequence ID" value="XM_002957652.1"/>
</dbReference>
<keyword evidence="2" id="KW-0812">Transmembrane</keyword>
<dbReference type="AlphaFoldDB" id="D8UG90"/>
<name>D8UG90_VOLCA</name>
<dbReference type="OrthoDB" id="270568at2759"/>
<evidence type="ECO:0000313" key="3">
    <source>
        <dbReference type="EMBL" id="EFJ41247.1"/>
    </source>
</evidence>
<gene>
    <name evidence="3" type="ORF">VOLCADRAFT_98769</name>
</gene>
<dbReference type="SUPFAM" id="SSF69318">
    <property type="entry name" value="Integrin alpha N-terminal domain"/>
    <property type="match status" value="1"/>
</dbReference>
<keyword evidence="2" id="KW-1133">Transmembrane helix</keyword>
<feature type="region of interest" description="Disordered" evidence="1">
    <location>
        <begin position="322"/>
        <end position="413"/>
    </location>
</feature>
<dbReference type="PANTHER" id="PTHR34284">
    <property type="entry name" value="FG-GAP REPEAT-CONTAINING PROTEIN"/>
    <property type="match status" value="1"/>
</dbReference>
<feature type="region of interest" description="Disordered" evidence="1">
    <location>
        <begin position="183"/>
        <end position="204"/>
    </location>
</feature>
<dbReference type="KEGG" id="vcn:VOLCADRAFT_98769"/>
<feature type="compositionally biased region" description="Gly residues" evidence="1">
    <location>
        <begin position="392"/>
        <end position="405"/>
    </location>
</feature>
<evidence type="ECO:0000313" key="4">
    <source>
        <dbReference type="Proteomes" id="UP000001058"/>
    </source>
</evidence>
<organism evidence="4">
    <name type="scientific">Volvox carteri f. nagariensis</name>
    <dbReference type="NCBI Taxonomy" id="3068"/>
    <lineage>
        <taxon>Eukaryota</taxon>
        <taxon>Viridiplantae</taxon>
        <taxon>Chlorophyta</taxon>
        <taxon>core chlorophytes</taxon>
        <taxon>Chlorophyceae</taxon>
        <taxon>CS clade</taxon>
        <taxon>Chlamydomonadales</taxon>
        <taxon>Volvocaceae</taxon>
        <taxon>Volvox</taxon>
    </lineage>
</organism>
<dbReference type="Proteomes" id="UP000001058">
    <property type="component" value="Unassembled WGS sequence"/>
</dbReference>
<dbReference type="GeneID" id="9627121"/>
<dbReference type="FunCoup" id="D8UG90">
    <property type="interactions" value="512"/>
</dbReference>
<dbReference type="eggNOG" id="ENOG502QPN1">
    <property type="taxonomic scope" value="Eukaryota"/>
</dbReference>
<sequence length="748" mass="79385">MADLNGDGHLELVVATPDLKLQVIQPAPHGHRGEGFARAAELNAISLLFKRALVAAGHRPVALAVGYLDPLPAERVRPLRKAVIVIVTASWRVMCFDHNLVLKWEYDAKMHFPHHARIKEVAVYIAPHQVHEADRGIVIVGASVLRGDLASGEGLESVAEGGPAGFFEDDDVLLSEMREDAERKEHAKSAGVTESLTDLDPNDPLAGLPGSRHFSYVALEGGNGTLRWHHGSGDFHKDLSELGGELTPQNNYRLDASKLDGRHFGEASCRDYRESVLHVLPHVWERPADTRLMEAHFIKHRVGRGAAKGDLAAAGTKAAAKGRGLKAPDDGGKHHAKSGLLSSGLLSPSIHKGPGAVRRTKHSAGLAPLQHGRGGVHARDARAHDHAHHGGAAHGGAAVAGGASGGTPDPHMKQHLPHNVTANALVAFLEEGVEVLHLYSGRTVCKLHLPPRTLHADINGDGVLDHVSVYHGHVGGGVDGNEDTSLLPGELPSISGKGHAVFGRCTAVVRSGIPPTETLFKVQVCHTNKFGVSASRNVFQRAAAVAQPTELATPIMLPIPDLKGFSSKRRQHGMLVFLTNKGEMTAVTGTGSHLWQEYLQVSWPPADENPRHVVPTLAAMALYTHAVPTTVLAAGTEHAVVVSEHGHILAELELPSPPTQPLVVADFNGDGLNDIILVTNRGIYGYVQVPHLAGGMSLSALLLTLVVALGLVYFTQHYDPMGSLGTGGVGGAGTGRRAAKLRSTDYVD</sequence>
<keyword evidence="4" id="KW-1185">Reference proteome</keyword>